<proteinExistence type="predicted"/>
<dbReference type="STRING" id="929558.SMGD1_1039"/>
<dbReference type="OrthoDB" id="9803238at2"/>
<dbReference type="PANTHER" id="PTHR43174:SF3">
    <property type="entry name" value="UDP-N-ACETYLGLUCOSAMINE 2-EPIMERASE"/>
    <property type="match status" value="1"/>
</dbReference>
<dbReference type="GO" id="GO:0004553">
    <property type="term" value="F:hydrolase activity, hydrolyzing O-glycosyl compounds"/>
    <property type="evidence" value="ECO:0007669"/>
    <property type="project" value="InterPro"/>
</dbReference>
<dbReference type="EMBL" id="AFRZ01000001">
    <property type="protein sequence ID" value="EHP29563.1"/>
    <property type="molecule type" value="Genomic_DNA"/>
</dbReference>
<dbReference type="GO" id="GO:0006047">
    <property type="term" value="P:UDP-N-acetylglucosamine metabolic process"/>
    <property type="evidence" value="ECO:0007669"/>
    <property type="project" value="InterPro"/>
</dbReference>
<evidence type="ECO:0000313" key="2">
    <source>
        <dbReference type="EMBL" id="EHP29563.1"/>
    </source>
</evidence>
<name>B6BGD6_SULGG</name>
<protein>
    <submittedName>
        <fullName evidence="2">UDP-N-acetylglucosamine 2-epimerase</fullName>
        <ecNumber evidence="2">5.1.3.14</ecNumber>
    </submittedName>
</protein>
<dbReference type="Proteomes" id="UP000006431">
    <property type="component" value="Unassembled WGS sequence"/>
</dbReference>
<dbReference type="AlphaFoldDB" id="B6BGD6"/>
<dbReference type="NCBIfam" id="TIGR03568">
    <property type="entry name" value="NeuC_NnaA"/>
    <property type="match status" value="1"/>
</dbReference>
<accession>B6BGD6</accession>
<dbReference type="eggNOG" id="COG0381">
    <property type="taxonomic scope" value="Bacteria"/>
</dbReference>
<dbReference type="InterPro" id="IPR029767">
    <property type="entry name" value="WecB-like"/>
</dbReference>
<dbReference type="InterPro" id="IPR003331">
    <property type="entry name" value="UDP_GlcNAc_Epimerase_2_dom"/>
</dbReference>
<feature type="domain" description="UDP-N-acetylglucosamine 2-epimerase" evidence="1">
    <location>
        <begin position="25"/>
        <end position="363"/>
    </location>
</feature>
<accession>H1FYD7</accession>
<dbReference type="InterPro" id="IPR020004">
    <property type="entry name" value="UDP-GlcNAc_Epase"/>
</dbReference>
<dbReference type="PANTHER" id="PTHR43174">
    <property type="entry name" value="UDP-N-ACETYLGLUCOSAMINE 2-EPIMERASE"/>
    <property type="match status" value="1"/>
</dbReference>
<dbReference type="GO" id="GO:0008761">
    <property type="term" value="F:UDP-N-acetylglucosamine 2-epimerase activity"/>
    <property type="evidence" value="ECO:0007669"/>
    <property type="project" value="UniProtKB-EC"/>
</dbReference>
<evidence type="ECO:0000313" key="3">
    <source>
        <dbReference type="Proteomes" id="UP000006431"/>
    </source>
</evidence>
<evidence type="ECO:0000259" key="1">
    <source>
        <dbReference type="Pfam" id="PF02350"/>
    </source>
</evidence>
<keyword evidence="3" id="KW-1185">Reference proteome</keyword>
<organism evidence="2 3">
    <name type="scientific">Sulfurimonas gotlandica (strain DSM 19862 / JCM 16533 / GD1)</name>
    <dbReference type="NCBI Taxonomy" id="929558"/>
    <lineage>
        <taxon>Bacteria</taxon>
        <taxon>Pseudomonadati</taxon>
        <taxon>Campylobacterota</taxon>
        <taxon>Epsilonproteobacteria</taxon>
        <taxon>Campylobacterales</taxon>
        <taxon>Sulfurimonadaceae</taxon>
        <taxon>Sulfurimonas</taxon>
    </lineage>
</organism>
<dbReference type="Pfam" id="PF02350">
    <property type="entry name" value="Epimerase_2"/>
    <property type="match status" value="1"/>
</dbReference>
<dbReference type="Gene3D" id="3.40.50.2000">
    <property type="entry name" value="Glycogen Phosphorylase B"/>
    <property type="match status" value="2"/>
</dbReference>
<dbReference type="PATRIC" id="fig|929558.5.peg.1034"/>
<dbReference type="HOGENOM" id="CLU_061127_0_0_7"/>
<gene>
    <name evidence="2" type="primary">neuC</name>
    <name evidence="2" type="ORF">SMGD1_1039</name>
</gene>
<keyword evidence="2" id="KW-0413">Isomerase</keyword>
<dbReference type="EC" id="5.1.3.14" evidence="2"/>
<reference evidence="2 3" key="1">
    <citation type="journal article" date="2012" name="Proc. Natl. Acad. Sci. U.S.A.">
        <title>Genome and physiology of a model Epsilonproteobacterium responsible for sulfide detoxification in marine oxygen depletion zones.</title>
        <authorList>
            <person name="Grote J."/>
            <person name="Schott T."/>
            <person name="Bruckner C.G."/>
            <person name="Glockner F.O."/>
            <person name="Jost G."/>
            <person name="Teeling H."/>
            <person name="Labrenz M."/>
            <person name="Jurgens K."/>
        </authorList>
    </citation>
    <scope>NUCLEOTIDE SEQUENCE [LARGE SCALE GENOMIC DNA]</scope>
    <source>
        <strain evidence="2 3">GD1</strain>
    </source>
</reference>
<dbReference type="SUPFAM" id="SSF53756">
    <property type="entry name" value="UDP-Glycosyltransferase/glycogen phosphorylase"/>
    <property type="match status" value="1"/>
</dbReference>
<dbReference type="RefSeq" id="WP_008335628.1">
    <property type="nucleotide sequence ID" value="NZ_AFRZ01000001.1"/>
</dbReference>
<sequence length="377" mass="41983">MKILTLVERRADYSRMRPILKELYIDPFFDVHLVVTGICLLDIHGSDIDYIKEDGFKINAQLEMFEPNTRNTNASMVKALSKIMSSMTDELEKIKPDLVLTGFDIGANLATTIAAAHMNIPVAHIQGGEVTGSIDESIRHAMSKFAHIHFPATEDARQRLIRLGENPDYVFNVGCPSIDTIVQTPLIDKSILEKKFNIDFSKPTILLIQHPVTTESSESKRQILNTIEVIKDLGVQALVALPNNDAGSSDIIDEIKNSGLSWYPSLSTEEFINVYRNIWAIVGNSSSGIHESSTFGIPAVNIGTRQQDRERADNVIDVSYDKADIKAGIEKALFDADTREKAKHTHNPYGEGESAKEIVKVLKTVSLEGIVQKRFYE</sequence>
<comment type="caution">
    <text evidence="2">The sequence shown here is derived from an EMBL/GenBank/DDBJ whole genome shotgun (WGS) entry which is preliminary data.</text>
</comment>